<reference evidence="2" key="1">
    <citation type="submission" date="2009-07" db="EMBL/GenBank/DDBJ databases">
        <authorList>
            <person name="Weinstock G."/>
            <person name="Sodergren E."/>
            <person name="Clifton S."/>
            <person name="Fulton L."/>
            <person name="Fulton B."/>
            <person name="Courtney L."/>
            <person name="Fronick C."/>
            <person name="Harrison M."/>
            <person name="Strong C."/>
            <person name="Farmer C."/>
            <person name="Delahaunty K."/>
            <person name="Markovic C."/>
            <person name="Hall O."/>
            <person name="Minx P."/>
            <person name="Tomlinson C."/>
            <person name="Mitreva M."/>
            <person name="Nelson J."/>
            <person name="Hou S."/>
            <person name="Wollam A."/>
            <person name="Pepin K.H."/>
            <person name="Johnson M."/>
            <person name="Bhonagiri V."/>
            <person name="Nash W.E."/>
            <person name="Warren W."/>
            <person name="Chinwalla A."/>
            <person name="Mardis E.R."/>
            <person name="Wilson R.K."/>
        </authorList>
    </citation>
    <scope>NUCLEOTIDE SEQUENCE [LARGE SCALE GENOMIC DNA]</scope>
    <source>
        <strain evidence="2">DSM 14469</strain>
    </source>
</reference>
<keyword evidence="1" id="KW-0812">Transmembrane</keyword>
<proteinExistence type="predicted"/>
<feature type="transmembrane region" description="Helical" evidence="1">
    <location>
        <begin position="546"/>
        <end position="568"/>
    </location>
</feature>
<feature type="transmembrane region" description="Helical" evidence="1">
    <location>
        <begin position="377"/>
        <end position="402"/>
    </location>
</feature>
<dbReference type="OrthoDB" id="2220917at2"/>
<feature type="transmembrane region" description="Helical" evidence="1">
    <location>
        <begin position="296"/>
        <end position="316"/>
    </location>
</feature>
<feature type="transmembrane region" description="Helical" evidence="1">
    <location>
        <begin position="152"/>
        <end position="169"/>
    </location>
</feature>
<dbReference type="EMBL" id="ACCL02000010">
    <property type="protein sequence ID" value="EET60573.1"/>
    <property type="molecule type" value="Genomic_DNA"/>
</dbReference>
<feature type="transmembrane region" description="Helical" evidence="1">
    <location>
        <begin position="181"/>
        <end position="199"/>
    </location>
</feature>
<keyword evidence="1" id="KW-1133">Transmembrane helix</keyword>
<sequence>MAVLEKIKKYKRLIAVFVILLLTGLVETGYNYPSLRNGYDSLNLGEAIRTEQEGDTERYVIEYRPENGLYVKQIRLSGRFPKEYEYTVQVTEVNAFGKETEVTYTDTVNAWFKNFYTDLNKTVTAIKIVLDKPEGAELTGAVCTNRAEINKYRVLFFLAVFSLLYCALFEENFCRKTEWYVVLYGAVFGLLIILYAQPVKISWDEQIHFRNAYRLSYGKTVEWSESAVHLQNWTSVKCNTKAEYAQLRAYRDEKGEEYAQKEEKETIVPSYNSLAYIPQALFLWIGRLLDLPFSSLYAFGKIGNLLVYLLTMFWAVRLAKTKKLFLAFFAMMPTVIFQASSYTYDSIVNCFLTLGCVLWANHFFFREGKTRVRDIILMVLFMLLGSLSKAVYIPLLLLVLLLPWFRERSRKEKVIFWGGIFLLCGLVMATFVLPTLINTVTGNLAFGGDSRGGDTGAAGQLLSMLQHPLASVRLILQNVTQLDNFRNLGAEATDNFFFGNLMFLNFATAGILGDKWSALLVPAFTVLLLYRDPAEKERRSCTGRQTFIIVTIGLVTVILIWLAMYLSFTPIGESYIAGVQARYYLPLIYLGALLLSGKRISVQCDKVLMTRLAFVSAGILGFAGLYQCFLQGRLI</sequence>
<dbReference type="InterPro" id="IPR018674">
    <property type="entry name" value="DUF2142_membrane"/>
</dbReference>
<dbReference type="RefSeq" id="WP_006862182.1">
    <property type="nucleotide sequence ID" value="NZ_ACCL02000010.1"/>
</dbReference>
<keyword evidence="1" id="KW-0472">Membrane</keyword>
<dbReference type="STRING" id="168384.SAMN05660368_02100"/>
<accession>C6LFI8</accession>
<evidence type="ECO:0000256" key="1">
    <source>
        <dbReference type="SAM" id="Phobius"/>
    </source>
</evidence>
<gene>
    <name evidence="2" type="ORF">BRYFOR_07391</name>
</gene>
<feature type="transmembrane region" description="Helical" evidence="1">
    <location>
        <begin position="323"/>
        <end position="340"/>
    </location>
</feature>
<protein>
    <submittedName>
        <fullName evidence="2">Uncharacterized protein</fullName>
    </submittedName>
</protein>
<name>C6LFI8_9FIRM</name>
<dbReference type="Pfam" id="PF09913">
    <property type="entry name" value="DUF2142"/>
    <property type="match status" value="1"/>
</dbReference>
<evidence type="ECO:0000313" key="3">
    <source>
        <dbReference type="Proteomes" id="UP000005561"/>
    </source>
</evidence>
<keyword evidence="3" id="KW-1185">Reference proteome</keyword>
<comment type="caution">
    <text evidence="2">The sequence shown here is derived from an EMBL/GenBank/DDBJ whole genome shotgun (WGS) entry which is preliminary data.</text>
</comment>
<evidence type="ECO:0000313" key="2">
    <source>
        <dbReference type="EMBL" id="EET60573.1"/>
    </source>
</evidence>
<feature type="transmembrane region" description="Helical" evidence="1">
    <location>
        <begin position="346"/>
        <end position="365"/>
    </location>
</feature>
<dbReference type="eggNOG" id="COG4713">
    <property type="taxonomic scope" value="Bacteria"/>
</dbReference>
<dbReference type="AlphaFoldDB" id="C6LFI8"/>
<feature type="transmembrane region" description="Helical" evidence="1">
    <location>
        <begin position="414"/>
        <end position="437"/>
    </location>
</feature>
<feature type="transmembrane region" description="Helical" evidence="1">
    <location>
        <begin position="574"/>
        <end position="595"/>
    </location>
</feature>
<feature type="transmembrane region" description="Helical" evidence="1">
    <location>
        <begin position="607"/>
        <end position="626"/>
    </location>
</feature>
<dbReference type="Proteomes" id="UP000005561">
    <property type="component" value="Unassembled WGS sequence"/>
</dbReference>
<organism evidence="2 3">
    <name type="scientific">Marvinbryantia formatexigens DSM 14469</name>
    <dbReference type="NCBI Taxonomy" id="478749"/>
    <lineage>
        <taxon>Bacteria</taxon>
        <taxon>Bacillati</taxon>
        <taxon>Bacillota</taxon>
        <taxon>Clostridia</taxon>
        <taxon>Lachnospirales</taxon>
        <taxon>Lachnospiraceae</taxon>
        <taxon>Marvinbryantia</taxon>
    </lineage>
</organism>